<comment type="caution">
    <text evidence="11">The sequence shown here is derived from an EMBL/GenBank/DDBJ whole genome shotgun (WGS) entry which is preliminary data.</text>
</comment>
<feature type="non-terminal residue" evidence="11">
    <location>
        <position position="757"/>
    </location>
</feature>
<organism evidence="11 12">
    <name type="scientific">Diploptera punctata</name>
    <name type="common">Pacific beetle cockroach</name>
    <dbReference type="NCBI Taxonomy" id="6984"/>
    <lineage>
        <taxon>Eukaryota</taxon>
        <taxon>Metazoa</taxon>
        <taxon>Ecdysozoa</taxon>
        <taxon>Arthropoda</taxon>
        <taxon>Hexapoda</taxon>
        <taxon>Insecta</taxon>
        <taxon>Pterygota</taxon>
        <taxon>Neoptera</taxon>
        <taxon>Polyneoptera</taxon>
        <taxon>Dictyoptera</taxon>
        <taxon>Blattodea</taxon>
        <taxon>Blaberoidea</taxon>
        <taxon>Blaberidae</taxon>
        <taxon>Diplopterinae</taxon>
        <taxon>Diploptera</taxon>
    </lineage>
</organism>
<dbReference type="PRINTS" id="PR00846">
    <property type="entry name" value="GLHYDRLASE56"/>
</dbReference>
<evidence type="ECO:0000256" key="1">
    <source>
        <dbReference type="ARBA" id="ARBA00004613"/>
    </source>
</evidence>
<evidence type="ECO:0000256" key="2">
    <source>
        <dbReference type="ARBA" id="ARBA00008871"/>
    </source>
</evidence>
<feature type="coiled-coil region" evidence="9">
    <location>
        <begin position="700"/>
        <end position="727"/>
    </location>
</feature>
<comment type="similarity">
    <text evidence="2 8">Belongs to the glycosyl hydrolase 56 family.</text>
</comment>
<dbReference type="EMBL" id="JASPKZ010003835">
    <property type="protein sequence ID" value="KAJ9592470.1"/>
    <property type="molecule type" value="Genomic_DNA"/>
</dbReference>
<protein>
    <recommendedName>
        <fullName evidence="8">Hyaluronidase</fullName>
        <ecNumber evidence="8">3.2.1.35</ecNumber>
    </recommendedName>
</protein>
<dbReference type="SUPFAM" id="SSF51445">
    <property type="entry name" value="(Trans)glycosidases"/>
    <property type="match status" value="1"/>
</dbReference>
<dbReference type="Gene3D" id="2.10.90.10">
    <property type="entry name" value="Cystine-knot cytokines"/>
    <property type="match status" value="1"/>
</dbReference>
<dbReference type="PANTHER" id="PTHR11769:SF35">
    <property type="entry name" value="HYALURONIDASE"/>
    <property type="match status" value="1"/>
</dbReference>
<comment type="catalytic activity">
    <reaction evidence="8">
        <text>Random hydrolysis of (1-&gt;4)-linkages between N-acetyl-beta-D-glucosamine and D-glucuronate residues in hyaluronate.</text>
        <dbReference type="EC" id="3.2.1.35"/>
    </reaction>
</comment>
<feature type="non-terminal residue" evidence="11">
    <location>
        <position position="1"/>
    </location>
</feature>
<dbReference type="InterPro" id="IPR004133">
    <property type="entry name" value="DAN_dom"/>
</dbReference>
<dbReference type="Pfam" id="PF01630">
    <property type="entry name" value="Glyco_hydro_56"/>
    <property type="match status" value="1"/>
</dbReference>
<sequence length="757" mass="86557">LRVCPLRSGNRLDCDPSGFRSGVGITVVWNVPTFMCHRYGLSFSQVSQKYNITQNTGDTFRGNKMVILYDPGEFPALLRNSNGKLYPRNGGVPQLGNLSLHLIKLRNEVDELVPDRNFDGLGVIDFEAWRPIWRQNWASLLPYREFSRYVEEQRSPRASRSEIEARATKHFEAAARSFMLSSLELVKQMRPNGQWGYYTFPYCFNYTPKNMRPSCPQQVQHENSEIQWLFDASTALYPSLYLSKLRMTEEQHVQFMSGRLDEANRMAKRVPRLTKPSLYAYAWYKYHDSDTFLSRVDLANTLRVARQQQSGVVIWGSANDTNSRERCLALEKYVDEVLGPTVLQLAALTEDCIPISLTRGTECHKISGLLAVVVRLVVLRLASLKTTLENSRRKSFREQLKDEDGDGMTRRHENNGISDSLIRTLHVLTENSAHQRLMILVVCSLLCVSMCHREHKVHNIVLYPDKHSWCKTTPIKQVVAFPGCNSVEIDNNVCVGACFSYSIPRTSPAAPGELIKPYCDSCQPSQVRWQHLTLECEEVDKLQKRVQIIENCSCSSCEQTSPVHPLAGSGEGEVGVDHKHARPDVVDLINLSKATADLLFTQLNLHVESTRTFEKEAKLLKQIEKPKELIVWEKIYIQKSEKKKLMNFEIPGENDLNNGRDDTEDGTETMFRIKSNKKNNMSLCWVDGVRRLGKDEVIDMETANELLRQAEEHKRNIKMNVEKLRHKHNLTLDAAHDHFKPALEGSELSYQDNPTLE</sequence>
<dbReference type="InterPro" id="IPR018155">
    <property type="entry name" value="Hyaluronidase"/>
</dbReference>
<evidence type="ECO:0000256" key="3">
    <source>
        <dbReference type="ARBA" id="ARBA00022525"/>
    </source>
</evidence>
<evidence type="ECO:0000256" key="6">
    <source>
        <dbReference type="ARBA" id="ARBA00023180"/>
    </source>
</evidence>
<evidence type="ECO:0000256" key="7">
    <source>
        <dbReference type="PROSITE-ProRule" id="PRU00039"/>
    </source>
</evidence>
<dbReference type="InterPro" id="IPR017853">
    <property type="entry name" value="GH"/>
</dbReference>
<keyword evidence="6" id="KW-0325">Glycoprotein</keyword>
<keyword evidence="9" id="KW-0175">Coiled coil</keyword>
<keyword evidence="3" id="KW-0964">Secreted</keyword>
<dbReference type="InterPro" id="IPR029034">
    <property type="entry name" value="Cystine-knot_cytokine"/>
</dbReference>
<proteinExistence type="inferred from homology"/>
<accession>A0AAD8A5D9</accession>
<dbReference type="PRINTS" id="PR00847">
    <property type="entry name" value="HYALURONDASE"/>
</dbReference>
<reference evidence="11" key="1">
    <citation type="journal article" date="2023" name="IScience">
        <title>Live-bearing cockroach genome reveals convergent evolutionary mechanisms linked to viviparity in insects and beyond.</title>
        <authorList>
            <person name="Fouks B."/>
            <person name="Harrison M.C."/>
            <person name="Mikhailova A.A."/>
            <person name="Marchal E."/>
            <person name="English S."/>
            <person name="Carruthers M."/>
            <person name="Jennings E.C."/>
            <person name="Chiamaka E.L."/>
            <person name="Frigard R.A."/>
            <person name="Pippel M."/>
            <person name="Attardo G.M."/>
            <person name="Benoit J.B."/>
            <person name="Bornberg-Bauer E."/>
            <person name="Tobe S.S."/>
        </authorList>
    </citation>
    <scope>NUCLEOTIDE SEQUENCE</scope>
    <source>
        <strain evidence="11">Stay&amp;Tobe</strain>
    </source>
</reference>
<keyword evidence="8" id="KW-0326">Glycosidase</keyword>
<dbReference type="InterPro" id="IPR013785">
    <property type="entry name" value="Aldolase_TIM"/>
</dbReference>
<dbReference type="InterPro" id="IPR001329">
    <property type="entry name" value="Venom_Hyaluronidase"/>
</dbReference>
<keyword evidence="4" id="KW-0732">Signal</keyword>
<dbReference type="PANTHER" id="PTHR11769">
    <property type="entry name" value="HYALURONIDASE"/>
    <property type="match status" value="1"/>
</dbReference>
<evidence type="ECO:0000256" key="4">
    <source>
        <dbReference type="ARBA" id="ARBA00022729"/>
    </source>
</evidence>
<dbReference type="Gene3D" id="3.20.20.70">
    <property type="entry name" value="Aldolase class I"/>
    <property type="match status" value="1"/>
</dbReference>
<keyword evidence="5" id="KW-1015">Disulfide bond</keyword>
<keyword evidence="8" id="KW-0378">Hydrolase</keyword>
<dbReference type="GO" id="GO:0030214">
    <property type="term" value="P:hyaluronan catabolic process"/>
    <property type="evidence" value="ECO:0007669"/>
    <property type="project" value="TreeGrafter"/>
</dbReference>
<dbReference type="SMART" id="SM00041">
    <property type="entry name" value="CT"/>
    <property type="match status" value="1"/>
</dbReference>
<comment type="subcellular location">
    <subcellularLocation>
        <location evidence="1">Secreted</location>
    </subcellularLocation>
</comment>
<evidence type="ECO:0000256" key="5">
    <source>
        <dbReference type="ARBA" id="ARBA00023157"/>
    </source>
</evidence>
<dbReference type="AlphaFoldDB" id="A0AAD8A5D9"/>
<evidence type="ECO:0000259" key="10">
    <source>
        <dbReference type="PROSITE" id="PS01225"/>
    </source>
</evidence>
<evidence type="ECO:0000313" key="11">
    <source>
        <dbReference type="EMBL" id="KAJ9592470.1"/>
    </source>
</evidence>
<evidence type="ECO:0000256" key="8">
    <source>
        <dbReference type="RuleBase" id="RU610713"/>
    </source>
</evidence>
<dbReference type="Pfam" id="PF03045">
    <property type="entry name" value="DAN"/>
    <property type="match status" value="1"/>
</dbReference>
<dbReference type="GO" id="GO:0005975">
    <property type="term" value="P:carbohydrate metabolic process"/>
    <property type="evidence" value="ECO:0007669"/>
    <property type="project" value="InterPro"/>
</dbReference>
<dbReference type="GO" id="GO:0006952">
    <property type="term" value="P:defense response"/>
    <property type="evidence" value="ECO:0007669"/>
    <property type="project" value="InterPro"/>
</dbReference>
<comment type="caution">
    <text evidence="7">Lacks conserved residue(s) required for the propagation of feature annotation.</text>
</comment>
<dbReference type="GO" id="GO:0004415">
    <property type="term" value="F:hyalurononglucosaminidase activity"/>
    <property type="evidence" value="ECO:0007669"/>
    <property type="project" value="UniProtKB-UniRule"/>
</dbReference>
<dbReference type="EC" id="3.2.1.35" evidence="8"/>
<reference evidence="11" key="2">
    <citation type="submission" date="2023-05" db="EMBL/GenBank/DDBJ databases">
        <authorList>
            <person name="Fouks B."/>
        </authorList>
    </citation>
    <scope>NUCLEOTIDE SEQUENCE</scope>
    <source>
        <strain evidence="11">Stay&amp;Tobe</strain>
        <tissue evidence="11">Testes</tissue>
    </source>
</reference>
<keyword evidence="12" id="KW-1185">Reference proteome</keyword>
<feature type="domain" description="CTCK" evidence="10">
    <location>
        <begin position="470"/>
        <end position="558"/>
    </location>
</feature>
<dbReference type="PROSITE" id="PS01225">
    <property type="entry name" value="CTCK_2"/>
    <property type="match status" value="1"/>
</dbReference>
<dbReference type="InterPro" id="IPR006207">
    <property type="entry name" value="Cys_knot_C"/>
</dbReference>
<dbReference type="Proteomes" id="UP001233999">
    <property type="component" value="Unassembled WGS sequence"/>
</dbReference>
<gene>
    <name evidence="11" type="ORF">L9F63_015886</name>
</gene>
<evidence type="ECO:0000256" key="9">
    <source>
        <dbReference type="SAM" id="Coils"/>
    </source>
</evidence>
<name>A0AAD8A5D9_DIPPU</name>
<evidence type="ECO:0000313" key="12">
    <source>
        <dbReference type="Proteomes" id="UP001233999"/>
    </source>
</evidence>
<dbReference type="GO" id="GO:0005576">
    <property type="term" value="C:extracellular region"/>
    <property type="evidence" value="ECO:0007669"/>
    <property type="project" value="UniProtKB-SubCell"/>
</dbReference>